<dbReference type="Pfam" id="PF20684">
    <property type="entry name" value="Fung_rhodopsin"/>
    <property type="match status" value="1"/>
</dbReference>
<keyword evidence="4 7" id="KW-0472">Membrane</keyword>
<evidence type="ECO:0000256" key="3">
    <source>
        <dbReference type="ARBA" id="ARBA00022989"/>
    </source>
</evidence>
<evidence type="ECO:0000256" key="6">
    <source>
        <dbReference type="SAM" id="MobiDB-lite"/>
    </source>
</evidence>
<evidence type="ECO:0000259" key="8">
    <source>
        <dbReference type="Pfam" id="PF20684"/>
    </source>
</evidence>
<reference evidence="9" key="1">
    <citation type="journal article" date="2020" name="Stud. Mycol.">
        <title>101 Dothideomycetes genomes: a test case for predicting lifestyles and emergence of pathogens.</title>
        <authorList>
            <person name="Haridas S."/>
            <person name="Albert R."/>
            <person name="Binder M."/>
            <person name="Bloem J."/>
            <person name="Labutti K."/>
            <person name="Salamov A."/>
            <person name="Andreopoulos B."/>
            <person name="Baker S."/>
            <person name="Barry K."/>
            <person name="Bills G."/>
            <person name="Bluhm B."/>
            <person name="Cannon C."/>
            <person name="Castanera R."/>
            <person name="Culley D."/>
            <person name="Daum C."/>
            <person name="Ezra D."/>
            <person name="Gonzalez J."/>
            <person name="Henrissat B."/>
            <person name="Kuo A."/>
            <person name="Liang C."/>
            <person name="Lipzen A."/>
            <person name="Lutzoni F."/>
            <person name="Magnuson J."/>
            <person name="Mondo S."/>
            <person name="Nolan M."/>
            <person name="Ohm R."/>
            <person name="Pangilinan J."/>
            <person name="Park H.-J."/>
            <person name="Ramirez L."/>
            <person name="Alfaro M."/>
            <person name="Sun H."/>
            <person name="Tritt A."/>
            <person name="Yoshinaga Y."/>
            <person name="Zwiers L.-H."/>
            <person name="Turgeon B."/>
            <person name="Goodwin S."/>
            <person name="Spatafora J."/>
            <person name="Crous P."/>
            <person name="Grigoriev I."/>
        </authorList>
    </citation>
    <scope>NUCLEOTIDE SEQUENCE</scope>
    <source>
        <strain evidence="9">Tuck. ex Michener</strain>
    </source>
</reference>
<gene>
    <name evidence="9" type="ORF">EV356DRAFT_581503</name>
</gene>
<proteinExistence type="inferred from homology"/>
<evidence type="ECO:0000313" key="9">
    <source>
        <dbReference type="EMBL" id="KAF2228576.1"/>
    </source>
</evidence>
<feature type="transmembrane region" description="Helical" evidence="7">
    <location>
        <begin position="244"/>
        <end position="265"/>
    </location>
</feature>
<feature type="transmembrane region" description="Helical" evidence="7">
    <location>
        <begin position="12"/>
        <end position="33"/>
    </location>
</feature>
<comment type="subcellular location">
    <subcellularLocation>
        <location evidence="1">Membrane</location>
        <topology evidence="1">Multi-pass membrane protein</topology>
    </subcellularLocation>
</comment>
<dbReference type="PANTHER" id="PTHR33048">
    <property type="entry name" value="PTH11-LIKE INTEGRAL MEMBRANE PROTEIN (AFU_ORTHOLOGUE AFUA_5G11245)"/>
    <property type="match status" value="1"/>
</dbReference>
<dbReference type="OrthoDB" id="9976870at2759"/>
<dbReference type="Proteomes" id="UP000800092">
    <property type="component" value="Unassembled WGS sequence"/>
</dbReference>
<dbReference type="GO" id="GO:0016020">
    <property type="term" value="C:membrane"/>
    <property type="evidence" value="ECO:0007669"/>
    <property type="project" value="UniProtKB-SubCell"/>
</dbReference>
<dbReference type="InterPro" id="IPR052337">
    <property type="entry name" value="SAT4-like"/>
</dbReference>
<comment type="similarity">
    <text evidence="5">Belongs to the SAT4 family.</text>
</comment>
<feature type="transmembrane region" description="Helical" evidence="7">
    <location>
        <begin position="206"/>
        <end position="224"/>
    </location>
</feature>
<feature type="transmembrane region" description="Helical" evidence="7">
    <location>
        <begin position="127"/>
        <end position="146"/>
    </location>
</feature>
<name>A0A6A6GS26_VIRVR</name>
<sequence>MNDQDANRGPWYAAISVVTTIIAFSGVTLRLYTRYFLTRSFGSDDFAMFVPILSTIVSAVFDVYDVEHGLGRHASRLSPEDYELITRDTIIGWLRAFITYFFVRASIMLFTLRLLPYTKIWERRTIYFTFFLNFAITLIACVSFGIRCTPFRASYAEVPGSHCKSETLLLASQQLNGILACVIDITTALIPAFLLWDLQMKRQTKIILDTVFFLGLFTAGLSVSRAATTNKTTFGPDLPFKQCISGILSCIEVNMGMFFASCPVLRQLIAYVMRHRTILPTRGQNPPNGDFIAMRKRITLRDIFWYRKRTSNEISPPPSAPPTKPREISSAAKPVKISAMDRIWGTFGRAFGVTTQGDAITPRHDSLSHSEKGLIGSRSEEENTKKSKESQQTFLLSGTNTSGNGWSLDPTNSGASDSSMQ</sequence>
<dbReference type="InterPro" id="IPR049326">
    <property type="entry name" value="Rhodopsin_dom_fungi"/>
</dbReference>
<feature type="region of interest" description="Disordered" evidence="6">
    <location>
        <begin position="311"/>
        <end position="332"/>
    </location>
</feature>
<feature type="region of interest" description="Disordered" evidence="6">
    <location>
        <begin position="357"/>
        <end position="421"/>
    </location>
</feature>
<accession>A0A6A6GS26</accession>
<evidence type="ECO:0000256" key="5">
    <source>
        <dbReference type="ARBA" id="ARBA00038359"/>
    </source>
</evidence>
<dbReference type="EMBL" id="ML991909">
    <property type="protein sequence ID" value="KAF2228576.1"/>
    <property type="molecule type" value="Genomic_DNA"/>
</dbReference>
<evidence type="ECO:0000256" key="1">
    <source>
        <dbReference type="ARBA" id="ARBA00004141"/>
    </source>
</evidence>
<feature type="transmembrane region" description="Helical" evidence="7">
    <location>
        <begin position="90"/>
        <end position="115"/>
    </location>
</feature>
<organism evidence="9 10">
    <name type="scientific">Viridothelium virens</name>
    <name type="common">Speckled blister lichen</name>
    <name type="synonym">Trypethelium virens</name>
    <dbReference type="NCBI Taxonomy" id="1048519"/>
    <lineage>
        <taxon>Eukaryota</taxon>
        <taxon>Fungi</taxon>
        <taxon>Dikarya</taxon>
        <taxon>Ascomycota</taxon>
        <taxon>Pezizomycotina</taxon>
        <taxon>Dothideomycetes</taxon>
        <taxon>Dothideomycetes incertae sedis</taxon>
        <taxon>Trypetheliales</taxon>
        <taxon>Trypetheliaceae</taxon>
        <taxon>Viridothelium</taxon>
    </lineage>
</organism>
<keyword evidence="3 7" id="KW-1133">Transmembrane helix</keyword>
<feature type="domain" description="Rhodopsin" evidence="8">
    <location>
        <begin position="29"/>
        <end position="270"/>
    </location>
</feature>
<keyword evidence="10" id="KW-1185">Reference proteome</keyword>
<evidence type="ECO:0000256" key="2">
    <source>
        <dbReference type="ARBA" id="ARBA00022692"/>
    </source>
</evidence>
<dbReference type="AlphaFoldDB" id="A0A6A6GS26"/>
<feature type="compositionally biased region" description="Polar residues" evidence="6">
    <location>
        <begin position="391"/>
        <end position="421"/>
    </location>
</feature>
<evidence type="ECO:0000256" key="7">
    <source>
        <dbReference type="SAM" id="Phobius"/>
    </source>
</evidence>
<keyword evidence="2 7" id="KW-0812">Transmembrane</keyword>
<dbReference type="PANTHER" id="PTHR33048:SF47">
    <property type="entry name" value="INTEGRAL MEMBRANE PROTEIN-RELATED"/>
    <property type="match status" value="1"/>
</dbReference>
<feature type="compositionally biased region" description="Basic and acidic residues" evidence="6">
    <location>
        <begin position="361"/>
        <end position="389"/>
    </location>
</feature>
<evidence type="ECO:0000313" key="10">
    <source>
        <dbReference type="Proteomes" id="UP000800092"/>
    </source>
</evidence>
<protein>
    <recommendedName>
        <fullName evidence="8">Rhodopsin domain-containing protein</fullName>
    </recommendedName>
</protein>
<evidence type="ECO:0000256" key="4">
    <source>
        <dbReference type="ARBA" id="ARBA00023136"/>
    </source>
</evidence>